<dbReference type="Pfam" id="PF14117">
    <property type="entry name" value="DUF4287"/>
    <property type="match status" value="1"/>
</dbReference>
<accession>A0A2P7QZD4</accession>
<keyword evidence="2" id="KW-1185">Reference proteome</keyword>
<protein>
    <submittedName>
        <fullName evidence="1">DUF4287 domain-containing protein</fullName>
    </submittedName>
</protein>
<name>A0A2P7QZD4_9SPHN</name>
<organism evidence="1 2">
    <name type="scientific">Allosphingosinicella deserti</name>
    <dbReference type="NCBI Taxonomy" id="2116704"/>
    <lineage>
        <taxon>Bacteria</taxon>
        <taxon>Pseudomonadati</taxon>
        <taxon>Pseudomonadota</taxon>
        <taxon>Alphaproteobacteria</taxon>
        <taxon>Sphingomonadales</taxon>
        <taxon>Sphingomonadaceae</taxon>
        <taxon>Allosphingosinicella</taxon>
    </lineage>
</organism>
<gene>
    <name evidence="1" type="ORF">C7I55_02775</name>
</gene>
<evidence type="ECO:0000313" key="1">
    <source>
        <dbReference type="EMBL" id="PSJ43316.1"/>
    </source>
</evidence>
<comment type="caution">
    <text evidence="1">The sequence shown here is derived from an EMBL/GenBank/DDBJ whole genome shotgun (WGS) entry which is preliminary data.</text>
</comment>
<dbReference type="EMBL" id="PXYI01000001">
    <property type="protein sequence ID" value="PSJ43316.1"/>
    <property type="molecule type" value="Genomic_DNA"/>
</dbReference>
<sequence>MSFQAYLDNIESKTGNTAADFRRLAEEKGFTGEGTLRKGVKAGTILEWLAADFGLGRGHGMAIVALLKGTKSPVNTDQSTAL</sequence>
<evidence type="ECO:0000313" key="2">
    <source>
        <dbReference type="Proteomes" id="UP000241167"/>
    </source>
</evidence>
<dbReference type="OrthoDB" id="9809825at2"/>
<dbReference type="InterPro" id="IPR025629">
    <property type="entry name" value="DUF4287"/>
</dbReference>
<proteinExistence type="predicted"/>
<dbReference type="Proteomes" id="UP000241167">
    <property type="component" value="Unassembled WGS sequence"/>
</dbReference>
<dbReference type="AlphaFoldDB" id="A0A2P7QZD4"/>
<reference evidence="1 2" key="1">
    <citation type="submission" date="2018-03" db="EMBL/GenBank/DDBJ databases">
        <title>The draft genome of Sphingosinicella sp. GL-C-18.</title>
        <authorList>
            <person name="Liu L."/>
            <person name="Li L."/>
            <person name="Liang L."/>
            <person name="Zhang X."/>
            <person name="Wang T."/>
        </authorList>
    </citation>
    <scope>NUCLEOTIDE SEQUENCE [LARGE SCALE GENOMIC DNA]</scope>
    <source>
        <strain evidence="1 2">GL-C-18</strain>
    </source>
</reference>
<dbReference type="RefSeq" id="WP_106511332.1">
    <property type="nucleotide sequence ID" value="NZ_PXYI01000001.1"/>
</dbReference>